<keyword evidence="4" id="KW-1185">Reference proteome</keyword>
<reference evidence="2 5" key="1">
    <citation type="journal article" date="2011" name="J. Bacteriol.">
        <title>Genome sequence of Halobiforma lacisalsi AJ5, an extremely halophilic archaeon which harbors a bop gene.</title>
        <authorList>
            <person name="Jiang X."/>
            <person name="Wang S."/>
            <person name="Cheng H."/>
            <person name="Huo Y."/>
            <person name="Zhang X."/>
            <person name="Zhu X."/>
            <person name="Han X."/>
            <person name="Ni P."/>
            <person name="Wu M."/>
        </authorList>
    </citation>
    <scope>NUCLEOTIDE SEQUENCE [LARGE SCALE GENOMIC DNA]</scope>
    <source>
        <strain evidence="2 5">AJ5</strain>
    </source>
</reference>
<organism evidence="3 4">
    <name type="scientific">Natronobacterium lacisalsi AJ5</name>
    <dbReference type="NCBI Taxonomy" id="358396"/>
    <lineage>
        <taxon>Archaea</taxon>
        <taxon>Methanobacteriati</taxon>
        <taxon>Methanobacteriota</taxon>
        <taxon>Stenosarchaea group</taxon>
        <taxon>Halobacteria</taxon>
        <taxon>Halobacteriales</taxon>
        <taxon>Natrialbaceae</taxon>
        <taxon>Natronobacterium</taxon>
    </lineage>
</organism>
<dbReference type="KEGG" id="hlc:CHINAEXTREME05365"/>
<feature type="region of interest" description="Disordered" evidence="1">
    <location>
        <begin position="1"/>
        <end position="62"/>
    </location>
</feature>
<evidence type="ECO:0000313" key="4">
    <source>
        <dbReference type="Proteomes" id="UP000011555"/>
    </source>
</evidence>
<name>M0LNN9_NATLA</name>
<gene>
    <name evidence="3" type="ORF">C445_08627</name>
    <name evidence="2" type="ORF">CHINAEXTREME_05365</name>
</gene>
<evidence type="ECO:0000313" key="2">
    <source>
        <dbReference type="EMBL" id="APW97234.1"/>
    </source>
</evidence>
<dbReference type="EMBL" id="AOLZ01000033">
    <property type="protein sequence ID" value="EMA34069.1"/>
    <property type="molecule type" value="Genomic_DNA"/>
</dbReference>
<accession>M0LNN9</accession>
<sequence>MKPAAFEGRRWARDRAGDRPLPWIGVPRGAERPRLDRPGRREATPGSTPGASRRSEPAGRER</sequence>
<protein>
    <submittedName>
        <fullName evidence="3">Uncharacterized protein</fullName>
    </submittedName>
</protein>
<evidence type="ECO:0000313" key="3">
    <source>
        <dbReference type="EMBL" id="EMA34069.1"/>
    </source>
</evidence>
<dbReference type="STRING" id="358396.CHINAEXTREME_05365"/>
<dbReference type="Proteomes" id="UP000186547">
    <property type="component" value="Chromosome"/>
</dbReference>
<dbReference type="Proteomes" id="UP000011555">
    <property type="component" value="Unassembled WGS sequence"/>
</dbReference>
<evidence type="ECO:0000313" key="5">
    <source>
        <dbReference type="Proteomes" id="UP000186547"/>
    </source>
</evidence>
<feature type="compositionally biased region" description="Basic and acidic residues" evidence="1">
    <location>
        <begin position="29"/>
        <end position="43"/>
    </location>
</feature>
<dbReference type="EMBL" id="CP019285">
    <property type="protein sequence ID" value="APW97234.1"/>
    <property type="molecule type" value="Genomic_DNA"/>
</dbReference>
<reference evidence="2" key="3">
    <citation type="submission" date="2017-01" db="EMBL/GenBank/DDBJ databases">
        <authorList>
            <person name="Mah S.A."/>
            <person name="Swanson W.J."/>
            <person name="Moy G.W."/>
            <person name="Vacquier V.D."/>
        </authorList>
    </citation>
    <scope>NUCLEOTIDE SEQUENCE</scope>
    <source>
        <strain evidence="2">AJ5</strain>
    </source>
</reference>
<feature type="compositionally biased region" description="Basic and acidic residues" evidence="1">
    <location>
        <begin position="7"/>
        <end position="18"/>
    </location>
</feature>
<proteinExistence type="predicted"/>
<evidence type="ECO:0000256" key="1">
    <source>
        <dbReference type="SAM" id="MobiDB-lite"/>
    </source>
</evidence>
<feature type="compositionally biased region" description="Basic and acidic residues" evidence="1">
    <location>
        <begin position="53"/>
        <end position="62"/>
    </location>
</feature>
<reference evidence="3 4" key="2">
    <citation type="journal article" date="2014" name="PLoS Genet.">
        <title>Phylogenetically driven sequencing of extremely halophilic archaea reveals strategies for static and dynamic osmo-response.</title>
        <authorList>
            <person name="Becker E.A."/>
            <person name="Seitzer P.M."/>
            <person name="Tritt A."/>
            <person name="Larsen D."/>
            <person name="Krusor M."/>
            <person name="Yao A.I."/>
            <person name="Wu D."/>
            <person name="Madern D."/>
            <person name="Eisen J.A."/>
            <person name="Darling A.E."/>
            <person name="Facciotti M.T."/>
        </authorList>
    </citation>
    <scope>NUCLEOTIDE SEQUENCE [LARGE SCALE GENOMIC DNA]</scope>
    <source>
        <strain evidence="3 4">AJ5</strain>
    </source>
</reference>
<dbReference type="AlphaFoldDB" id="M0LNN9"/>